<feature type="region of interest" description="Disordered" evidence="6">
    <location>
        <begin position="13"/>
        <end position="33"/>
    </location>
</feature>
<feature type="transmembrane region" description="Helical" evidence="7">
    <location>
        <begin position="60"/>
        <end position="83"/>
    </location>
</feature>
<dbReference type="SUPFAM" id="SSF103473">
    <property type="entry name" value="MFS general substrate transporter"/>
    <property type="match status" value="1"/>
</dbReference>
<keyword evidence="10" id="KW-1185">Reference proteome</keyword>
<evidence type="ECO:0000256" key="7">
    <source>
        <dbReference type="SAM" id="Phobius"/>
    </source>
</evidence>
<dbReference type="GO" id="GO:0016020">
    <property type="term" value="C:membrane"/>
    <property type="evidence" value="ECO:0007669"/>
    <property type="project" value="UniProtKB-SubCell"/>
</dbReference>
<dbReference type="EMBL" id="KV722360">
    <property type="protein sequence ID" value="OCH93015.1"/>
    <property type="molecule type" value="Genomic_DNA"/>
</dbReference>
<keyword evidence="5 7" id="KW-0472">Membrane</keyword>
<dbReference type="Proteomes" id="UP000250043">
    <property type="component" value="Unassembled WGS sequence"/>
</dbReference>
<dbReference type="Gene3D" id="1.20.1250.20">
    <property type="entry name" value="MFS general substrate transporter like domains"/>
    <property type="match status" value="1"/>
</dbReference>
<protein>
    <recommendedName>
        <fullName evidence="8">Major facilitator superfamily (MFS) profile domain-containing protein</fullName>
    </recommendedName>
</protein>
<dbReference type="GO" id="GO:0022857">
    <property type="term" value="F:transmembrane transporter activity"/>
    <property type="evidence" value="ECO:0007669"/>
    <property type="project" value="InterPro"/>
</dbReference>
<evidence type="ECO:0000256" key="6">
    <source>
        <dbReference type="SAM" id="MobiDB-lite"/>
    </source>
</evidence>
<feature type="transmembrane region" description="Helical" evidence="7">
    <location>
        <begin position="136"/>
        <end position="162"/>
    </location>
</feature>
<sequence>MAAISTFISFSKPSSNGRRANRERDLTSRSTSSARLLNERRQAVLAEIDNAQFSWFHVKVAFVSGAGFFTDAIVATILGYLYGSVQDSSDPGISGRSLSTTQSLGVKIATPVGILVGQLLFGWLGDVLGHGVELTIMIIATFGQTTCAQGAAVNAISLLIVWRLIMGVGIGGDYPLSAVISSEFSSVYIRGRVMTAVFAN</sequence>
<evidence type="ECO:0000256" key="3">
    <source>
        <dbReference type="ARBA" id="ARBA00022692"/>
    </source>
</evidence>
<accession>A0A8E2B661</accession>
<feature type="domain" description="Major facilitator superfamily (MFS) profile" evidence="8">
    <location>
        <begin position="60"/>
        <end position="200"/>
    </location>
</feature>
<dbReference type="PANTHER" id="PTHR23511">
    <property type="entry name" value="SYNAPTIC VESICLE GLYCOPROTEIN 2"/>
    <property type="match status" value="1"/>
</dbReference>
<dbReference type="InterPro" id="IPR020846">
    <property type="entry name" value="MFS_dom"/>
</dbReference>
<dbReference type="PROSITE" id="PS00217">
    <property type="entry name" value="SUGAR_TRANSPORT_2"/>
    <property type="match status" value="1"/>
</dbReference>
<evidence type="ECO:0000256" key="1">
    <source>
        <dbReference type="ARBA" id="ARBA00004141"/>
    </source>
</evidence>
<gene>
    <name evidence="9" type="ORF">OBBRIDRAFT_802153</name>
</gene>
<dbReference type="PROSITE" id="PS50850">
    <property type="entry name" value="MFS"/>
    <property type="match status" value="1"/>
</dbReference>
<evidence type="ECO:0000313" key="10">
    <source>
        <dbReference type="Proteomes" id="UP000250043"/>
    </source>
</evidence>
<proteinExistence type="predicted"/>
<dbReference type="InterPro" id="IPR005828">
    <property type="entry name" value="MFS_sugar_transport-like"/>
</dbReference>
<keyword evidence="3 7" id="KW-0812">Transmembrane</keyword>
<evidence type="ECO:0000259" key="8">
    <source>
        <dbReference type="PROSITE" id="PS50850"/>
    </source>
</evidence>
<keyword evidence="4 7" id="KW-1133">Transmembrane helix</keyword>
<evidence type="ECO:0000313" key="9">
    <source>
        <dbReference type="EMBL" id="OCH93015.1"/>
    </source>
</evidence>
<dbReference type="InterPro" id="IPR036259">
    <property type="entry name" value="MFS_trans_sf"/>
</dbReference>
<comment type="subcellular location">
    <subcellularLocation>
        <location evidence="1">Membrane</location>
        <topology evidence="1">Multi-pass membrane protein</topology>
    </subcellularLocation>
</comment>
<dbReference type="PANTHER" id="PTHR23511:SF34">
    <property type="entry name" value="SYNAPTIC VESICLE GLYCOPROTEIN 2"/>
    <property type="match status" value="1"/>
</dbReference>
<evidence type="ECO:0000256" key="5">
    <source>
        <dbReference type="ARBA" id="ARBA00023136"/>
    </source>
</evidence>
<reference evidence="9 10" key="1">
    <citation type="submission" date="2016-07" db="EMBL/GenBank/DDBJ databases">
        <title>Draft genome of the white-rot fungus Obba rivulosa 3A-2.</title>
        <authorList>
            <consortium name="DOE Joint Genome Institute"/>
            <person name="Miettinen O."/>
            <person name="Riley R."/>
            <person name="Acob R."/>
            <person name="Barry K."/>
            <person name="Cullen D."/>
            <person name="De Vries R."/>
            <person name="Hainaut M."/>
            <person name="Hatakka A."/>
            <person name="Henrissat B."/>
            <person name="Hilden K."/>
            <person name="Kuo R."/>
            <person name="Labutti K."/>
            <person name="Lipzen A."/>
            <person name="Makela M.R."/>
            <person name="Sandor L."/>
            <person name="Spatafora J.W."/>
            <person name="Grigoriev I.V."/>
            <person name="Hibbett D.S."/>
        </authorList>
    </citation>
    <scope>NUCLEOTIDE SEQUENCE [LARGE SCALE GENOMIC DNA]</scope>
    <source>
        <strain evidence="9 10">3A-2</strain>
    </source>
</reference>
<name>A0A8E2B661_9APHY</name>
<dbReference type="AlphaFoldDB" id="A0A8E2B661"/>
<keyword evidence="2" id="KW-0813">Transport</keyword>
<dbReference type="Pfam" id="PF00083">
    <property type="entry name" value="Sugar_tr"/>
    <property type="match status" value="1"/>
</dbReference>
<evidence type="ECO:0000256" key="2">
    <source>
        <dbReference type="ARBA" id="ARBA00022448"/>
    </source>
</evidence>
<dbReference type="OrthoDB" id="433512at2759"/>
<evidence type="ECO:0000256" key="4">
    <source>
        <dbReference type="ARBA" id="ARBA00022989"/>
    </source>
</evidence>
<organism evidence="9 10">
    <name type="scientific">Obba rivulosa</name>
    <dbReference type="NCBI Taxonomy" id="1052685"/>
    <lineage>
        <taxon>Eukaryota</taxon>
        <taxon>Fungi</taxon>
        <taxon>Dikarya</taxon>
        <taxon>Basidiomycota</taxon>
        <taxon>Agaricomycotina</taxon>
        <taxon>Agaricomycetes</taxon>
        <taxon>Polyporales</taxon>
        <taxon>Gelatoporiaceae</taxon>
        <taxon>Obba</taxon>
    </lineage>
</organism>
<dbReference type="InterPro" id="IPR005829">
    <property type="entry name" value="Sugar_transporter_CS"/>
</dbReference>